<dbReference type="InterPro" id="IPR000238">
    <property type="entry name" value="RbfA"/>
</dbReference>
<dbReference type="InterPro" id="IPR023799">
    <property type="entry name" value="RbfA_dom_sf"/>
</dbReference>
<reference evidence="3 4" key="1">
    <citation type="submission" date="2018-11" db="EMBL/GenBank/DDBJ databases">
        <title>Genomic Encyclopedia of Type Strains, Phase IV (KMG-IV): sequencing the most valuable type-strain genomes for metagenomic binning, comparative biology and taxonomic classification.</title>
        <authorList>
            <person name="Goeker M."/>
        </authorList>
    </citation>
    <scope>NUCLEOTIDE SEQUENCE [LARGE SCALE GENOMIC DNA]</scope>
    <source>
        <strain evidence="3 4">DSM 22027</strain>
    </source>
</reference>
<dbReference type="GO" id="GO:0030490">
    <property type="term" value="P:maturation of SSU-rRNA"/>
    <property type="evidence" value="ECO:0007669"/>
    <property type="project" value="UniProtKB-UniRule"/>
</dbReference>
<evidence type="ECO:0000313" key="3">
    <source>
        <dbReference type="EMBL" id="ROQ90198.1"/>
    </source>
</evidence>
<comment type="function">
    <text evidence="2">One of several proteins that assist in the late maturation steps of the functional core of the 30S ribosomal subunit. Associates with free 30S ribosomal subunits (but not with 30S subunits that are part of 70S ribosomes or polysomes). Required for efficient processing of 16S rRNA. May interact with the 5'-terminal helix region of 16S rRNA.</text>
</comment>
<keyword evidence="4" id="KW-1185">Reference proteome</keyword>
<keyword evidence="1 2" id="KW-0690">Ribosome biogenesis</keyword>
<sequence length="125" mass="14726">MLAAGDDGQTMQYKRSERVADLLQRTVAEILLRRVRDPRLSKLTVTGVDVSADLRYAKIYYCFVGSEEERPQVSQALEKARPFIRREIGRRVELRYVPDIQFFFDTSFDYGEKIERLLHRIHEES</sequence>
<protein>
    <recommendedName>
        <fullName evidence="2">Ribosome-binding factor A</fullName>
    </recommendedName>
</protein>
<comment type="similarity">
    <text evidence="2">Belongs to the RbfA family.</text>
</comment>
<organism evidence="3 4">
    <name type="scientific">Desulfosoma caldarium</name>
    <dbReference type="NCBI Taxonomy" id="610254"/>
    <lineage>
        <taxon>Bacteria</taxon>
        <taxon>Pseudomonadati</taxon>
        <taxon>Thermodesulfobacteriota</taxon>
        <taxon>Syntrophobacteria</taxon>
        <taxon>Syntrophobacterales</taxon>
        <taxon>Syntrophobacteraceae</taxon>
        <taxon>Desulfosoma</taxon>
    </lineage>
</organism>
<dbReference type="SUPFAM" id="SSF89919">
    <property type="entry name" value="Ribosome-binding factor A, RbfA"/>
    <property type="match status" value="1"/>
</dbReference>
<dbReference type="InterPro" id="IPR015946">
    <property type="entry name" value="KH_dom-like_a/b"/>
</dbReference>
<dbReference type="GO" id="GO:0043024">
    <property type="term" value="F:ribosomal small subunit binding"/>
    <property type="evidence" value="ECO:0007669"/>
    <property type="project" value="TreeGrafter"/>
</dbReference>
<proteinExistence type="inferred from homology"/>
<dbReference type="HAMAP" id="MF_00003">
    <property type="entry name" value="RbfA"/>
    <property type="match status" value="1"/>
</dbReference>
<dbReference type="PANTHER" id="PTHR33515">
    <property type="entry name" value="RIBOSOME-BINDING FACTOR A, CHLOROPLASTIC-RELATED"/>
    <property type="match status" value="1"/>
</dbReference>
<dbReference type="GO" id="GO:0005829">
    <property type="term" value="C:cytosol"/>
    <property type="evidence" value="ECO:0007669"/>
    <property type="project" value="TreeGrafter"/>
</dbReference>
<dbReference type="Proteomes" id="UP000276223">
    <property type="component" value="Unassembled WGS sequence"/>
</dbReference>
<comment type="subcellular location">
    <subcellularLocation>
        <location evidence="2">Cytoplasm</location>
    </subcellularLocation>
</comment>
<dbReference type="NCBIfam" id="TIGR00082">
    <property type="entry name" value="rbfA"/>
    <property type="match status" value="1"/>
</dbReference>
<dbReference type="Gene3D" id="3.30.300.20">
    <property type="match status" value="1"/>
</dbReference>
<dbReference type="EMBL" id="RJVA01000015">
    <property type="protein sequence ID" value="ROQ90198.1"/>
    <property type="molecule type" value="Genomic_DNA"/>
</dbReference>
<comment type="subunit">
    <text evidence="2">Monomer. Binds 30S ribosomal subunits, but not 50S ribosomal subunits or 70S ribosomes.</text>
</comment>
<name>A0A3N1UK87_9BACT</name>
<evidence type="ECO:0000256" key="1">
    <source>
        <dbReference type="ARBA" id="ARBA00022517"/>
    </source>
</evidence>
<gene>
    <name evidence="2" type="primary">rbfA</name>
    <name evidence="3" type="ORF">EDC27_2813</name>
</gene>
<keyword evidence="2" id="KW-0963">Cytoplasm</keyword>
<accession>A0A3N1UK87</accession>
<dbReference type="Pfam" id="PF02033">
    <property type="entry name" value="RBFA"/>
    <property type="match status" value="1"/>
</dbReference>
<dbReference type="AlphaFoldDB" id="A0A3N1UK87"/>
<evidence type="ECO:0000313" key="4">
    <source>
        <dbReference type="Proteomes" id="UP000276223"/>
    </source>
</evidence>
<dbReference type="PROSITE" id="PS01319">
    <property type="entry name" value="RBFA"/>
    <property type="match status" value="1"/>
</dbReference>
<comment type="caution">
    <text evidence="3">The sequence shown here is derived from an EMBL/GenBank/DDBJ whole genome shotgun (WGS) entry which is preliminary data.</text>
</comment>
<dbReference type="InterPro" id="IPR020053">
    <property type="entry name" value="Ribosome-bd_factorA_CS"/>
</dbReference>
<dbReference type="PANTHER" id="PTHR33515:SF1">
    <property type="entry name" value="RIBOSOME-BINDING FACTOR A, CHLOROPLASTIC-RELATED"/>
    <property type="match status" value="1"/>
</dbReference>
<evidence type="ECO:0000256" key="2">
    <source>
        <dbReference type="HAMAP-Rule" id="MF_00003"/>
    </source>
</evidence>